<name>A0A0C1EPL7_9BACT</name>
<evidence type="ECO:0000313" key="1">
    <source>
        <dbReference type="EMBL" id="KIA78184.1"/>
    </source>
</evidence>
<accession>A0A0C1EPL7</accession>
<organism evidence="1 2">
    <name type="scientific">Parachlamydia acanthamoebae</name>
    <dbReference type="NCBI Taxonomy" id="83552"/>
    <lineage>
        <taxon>Bacteria</taxon>
        <taxon>Pseudomonadati</taxon>
        <taxon>Chlamydiota</taxon>
        <taxon>Chlamydiia</taxon>
        <taxon>Parachlamydiales</taxon>
        <taxon>Parachlamydiaceae</taxon>
        <taxon>Parachlamydia</taxon>
    </lineage>
</organism>
<dbReference type="EMBL" id="JSAM01000034">
    <property type="protein sequence ID" value="KIA78184.1"/>
    <property type="molecule type" value="Genomic_DNA"/>
</dbReference>
<dbReference type="AlphaFoldDB" id="A0A0C1EPL7"/>
<dbReference type="Proteomes" id="UP000031307">
    <property type="component" value="Unassembled WGS sequence"/>
</dbReference>
<reference evidence="1 2" key="1">
    <citation type="journal article" date="2014" name="Mol. Biol. Evol.">
        <title>Massive expansion of Ubiquitination-related gene families within the Chlamydiae.</title>
        <authorList>
            <person name="Domman D."/>
            <person name="Collingro A."/>
            <person name="Lagkouvardos I."/>
            <person name="Gehre L."/>
            <person name="Weinmaier T."/>
            <person name="Rattei T."/>
            <person name="Subtil A."/>
            <person name="Horn M."/>
        </authorList>
    </citation>
    <scope>NUCLEOTIDE SEQUENCE [LARGE SCALE GENOMIC DNA]</scope>
    <source>
        <strain evidence="1 2">OEW1</strain>
    </source>
</reference>
<sequence length="50" mass="5588">MKYMRSKDRMFSVTFTCCRDEVQDVGGCTSEGLHIDEFILGAGTAALRKI</sequence>
<comment type="caution">
    <text evidence="1">The sequence shown here is derived from an EMBL/GenBank/DDBJ whole genome shotgun (WGS) entry which is preliminary data.</text>
</comment>
<proteinExistence type="predicted"/>
<evidence type="ECO:0000313" key="2">
    <source>
        <dbReference type="Proteomes" id="UP000031307"/>
    </source>
</evidence>
<gene>
    <name evidence="1" type="ORF">DB43_EO00200</name>
</gene>
<dbReference type="PATRIC" id="fig|83552.4.peg.640"/>
<protein>
    <submittedName>
        <fullName evidence="1">Uncharacterized protein</fullName>
    </submittedName>
</protein>